<reference evidence="1 2" key="1">
    <citation type="journal article" date="2023" name="bioRxiv">
        <title>Conserved and derived expression patterns and positive selection on dental genes reveal complex evolutionary context of ever-growing rodent molars.</title>
        <authorList>
            <person name="Calamari Z.T."/>
            <person name="Song A."/>
            <person name="Cohen E."/>
            <person name="Akter M."/>
            <person name="Roy R.D."/>
            <person name="Hallikas O."/>
            <person name="Christensen M.M."/>
            <person name="Li P."/>
            <person name="Marangoni P."/>
            <person name="Jernvall J."/>
            <person name="Klein O.D."/>
        </authorList>
    </citation>
    <scope>NUCLEOTIDE SEQUENCE [LARGE SCALE GENOMIC DNA]</scope>
    <source>
        <strain evidence="1">V071</strain>
    </source>
</reference>
<evidence type="ECO:0000313" key="1">
    <source>
        <dbReference type="EMBL" id="KAK7807032.1"/>
    </source>
</evidence>
<dbReference type="EMBL" id="JBBHLL010000282">
    <property type="protein sequence ID" value="KAK7807032.1"/>
    <property type="molecule type" value="Genomic_DNA"/>
</dbReference>
<evidence type="ECO:0000313" key="2">
    <source>
        <dbReference type="Proteomes" id="UP001488838"/>
    </source>
</evidence>
<gene>
    <name evidence="1" type="ORF">U0070_011394</name>
</gene>
<feature type="non-terminal residue" evidence="1">
    <location>
        <position position="1"/>
    </location>
</feature>
<accession>A0AAW0HY27</accession>
<keyword evidence="2" id="KW-1185">Reference proteome</keyword>
<organism evidence="1 2">
    <name type="scientific">Myodes glareolus</name>
    <name type="common">Bank vole</name>
    <name type="synonym">Clethrionomys glareolus</name>
    <dbReference type="NCBI Taxonomy" id="447135"/>
    <lineage>
        <taxon>Eukaryota</taxon>
        <taxon>Metazoa</taxon>
        <taxon>Chordata</taxon>
        <taxon>Craniata</taxon>
        <taxon>Vertebrata</taxon>
        <taxon>Euteleostomi</taxon>
        <taxon>Mammalia</taxon>
        <taxon>Eutheria</taxon>
        <taxon>Euarchontoglires</taxon>
        <taxon>Glires</taxon>
        <taxon>Rodentia</taxon>
        <taxon>Myomorpha</taxon>
        <taxon>Muroidea</taxon>
        <taxon>Cricetidae</taxon>
        <taxon>Arvicolinae</taxon>
        <taxon>Myodes</taxon>
    </lineage>
</organism>
<dbReference type="Proteomes" id="UP001488838">
    <property type="component" value="Unassembled WGS sequence"/>
</dbReference>
<proteinExistence type="predicted"/>
<sequence>TRTGDSSCCGNSNALQRAPTASEITKLQVQTVLPVTATASVHCNPRTSETVRETLKNFQVVGLFVLSFNVKAAGELPVKVTLGEGTLQESPPYTPVMCHRTSSGSNILHSIIGCKVNVKMYSNNGDSQSQTYFVENFFSSIFSPSNQQSAVFST</sequence>
<name>A0AAW0HY27_MYOGA</name>
<comment type="caution">
    <text evidence="1">The sequence shown here is derived from an EMBL/GenBank/DDBJ whole genome shotgun (WGS) entry which is preliminary data.</text>
</comment>
<protein>
    <submittedName>
        <fullName evidence="1">Uncharacterized protein</fullName>
    </submittedName>
</protein>
<dbReference type="AlphaFoldDB" id="A0AAW0HY27"/>